<accession>A0ABY4P152</accession>
<dbReference type="EMBL" id="CP091196">
    <property type="protein sequence ID" value="UQS25982.1"/>
    <property type="molecule type" value="Genomic_DNA"/>
</dbReference>
<evidence type="ECO:0000259" key="5">
    <source>
        <dbReference type="PROSITE" id="PS50977"/>
    </source>
</evidence>
<protein>
    <submittedName>
        <fullName evidence="6">TetR/AcrR family transcriptional regulator</fullName>
    </submittedName>
</protein>
<dbReference type="Proteomes" id="UP000830158">
    <property type="component" value="Chromosome"/>
</dbReference>
<dbReference type="InterPro" id="IPR023772">
    <property type="entry name" value="DNA-bd_HTH_TetR-type_CS"/>
</dbReference>
<evidence type="ECO:0000313" key="7">
    <source>
        <dbReference type="Proteomes" id="UP000830158"/>
    </source>
</evidence>
<evidence type="ECO:0000256" key="1">
    <source>
        <dbReference type="ARBA" id="ARBA00023015"/>
    </source>
</evidence>
<feature type="domain" description="HTH tetR-type" evidence="5">
    <location>
        <begin position="1"/>
        <end position="50"/>
    </location>
</feature>
<dbReference type="PANTHER" id="PTHR30055">
    <property type="entry name" value="HTH-TYPE TRANSCRIPTIONAL REGULATOR RUTR"/>
    <property type="match status" value="1"/>
</dbReference>
<dbReference type="RefSeq" id="WP_162831100.1">
    <property type="nucleotide sequence ID" value="NZ_CP091196.1"/>
</dbReference>
<dbReference type="InterPro" id="IPR050109">
    <property type="entry name" value="HTH-type_TetR-like_transc_reg"/>
</dbReference>
<dbReference type="SUPFAM" id="SSF46689">
    <property type="entry name" value="Homeodomain-like"/>
    <property type="match status" value="1"/>
</dbReference>
<evidence type="ECO:0000313" key="6">
    <source>
        <dbReference type="EMBL" id="UQS25982.1"/>
    </source>
</evidence>
<feature type="DNA-binding region" description="H-T-H motif" evidence="4">
    <location>
        <begin position="13"/>
        <end position="32"/>
    </location>
</feature>
<name>A0ABY4P152_9PSEU</name>
<dbReference type="PROSITE" id="PS50977">
    <property type="entry name" value="HTH_TETR_2"/>
    <property type="match status" value="1"/>
</dbReference>
<reference evidence="6" key="1">
    <citation type="submission" date="2022-01" db="EMBL/GenBank/DDBJ databases">
        <title>PSI-footprinting approach for the identification of protein synthesis inhibitor producers.</title>
        <authorList>
            <person name="Handel F."/>
            <person name="Kulik A."/>
            <person name="Wex K.W."/>
            <person name="Berscheid A."/>
            <person name="Saur J.S."/>
            <person name="Winkler A."/>
            <person name="Wibberg D."/>
            <person name="Kalinowski J."/>
            <person name="Broetz-Oesterhelt H."/>
            <person name="Mast Y."/>
        </authorList>
    </citation>
    <scope>NUCLEOTIDE SEQUENCE</scope>
    <source>
        <strain evidence="6">KNN 49.3e</strain>
    </source>
</reference>
<gene>
    <name evidence="6" type="ORF">L1857_25825</name>
</gene>
<proteinExistence type="predicted"/>
<dbReference type="PANTHER" id="PTHR30055:SF238">
    <property type="entry name" value="MYCOFACTOCIN BIOSYNTHESIS TRANSCRIPTIONAL REGULATOR MFTR-RELATED"/>
    <property type="match status" value="1"/>
</dbReference>
<keyword evidence="2 4" id="KW-0238">DNA-binding</keyword>
<dbReference type="InterPro" id="IPR009057">
    <property type="entry name" value="Homeodomain-like_sf"/>
</dbReference>
<dbReference type="InterPro" id="IPR001647">
    <property type="entry name" value="HTH_TetR"/>
</dbReference>
<keyword evidence="3" id="KW-0804">Transcription</keyword>
<dbReference type="Gene3D" id="1.10.357.10">
    <property type="entry name" value="Tetracycline Repressor, domain 2"/>
    <property type="match status" value="1"/>
</dbReference>
<dbReference type="PROSITE" id="PS01081">
    <property type="entry name" value="HTH_TETR_1"/>
    <property type="match status" value="1"/>
</dbReference>
<evidence type="ECO:0000256" key="3">
    <source>
        <dbReference type="ARBA" id="ARBA00023163"/>
    </source>
</evidence>
<evidence type="ECO:0000256" key="2">
    <source>
        <dbReference type="ARBA" id="ARBA00023125"/>
    </source>
</evidence>
<dbReference type="Pfam" id="PF00440">
    <property type="entry name" value="TetR_N"/>
    <property type="match status" value="1"/>
</dbReference>
<sequence>MELFARDGYAETTAVAIAERAGVTERTFYRHFGDKREVLFGDGDRLVRLLVDALPNPPEPLGQALRDALSALAADMTPRRERLAQRAALIRAHRELAERELLKGQSWAEALARVLIDRGVGELTAIAQVEVALALFRTAFARWVTGEDDLESLIDQAYAATGLPLTGRPAPA</sequence>
<keyword evidence="1" id="KW-0805">Transcription regulation</keyword>
<keyword evidence="7" id="KW-1185">Reference proteome</keyword>
<evidence type="ECO:0000256" key="4">
    <source>
        <dbReference type="PROSITE-ProRule" id="PRU00335"/>
    </source>
</evidence>
<organism evidence="6 7">
    <name type="scientific">Amycolatopsis thermalba</name>
    <dbReference type="NCBI Taxonomy" id="944492"/>
    <lineage>
        <taxon>Bacteria</taxon>
        <taxon>Bacillati</taxon>
        <taxon>Actinomycetota</taxon>
        <taxon>Actinomycetes</taxon>
        <taxon>Pseudonocardiales</taxon>
        <taxon>Pseudonocardiaceae</taxon>
        <taxon>Amycolatopsis</taxon>
    </lineage>
</organism>